<dbReference type="InterPro" id="IPR007813">
    <property type="entry name" value="PilN"/>
</dbReference>
<dbReference type="Proteomes" id="UP001057860">
    <property type="component" value="Chromosome"/>
</dbReference>
<dbReference type="Pfam" id="PF05137">
    <property type="entry name" value="PilN"/>
    <property type="match status" value="1"/>
</dbReference>
<dbReference type="PANTHER" id="PTHR40278:SF1">
    <property type="entry name" value="DNA UTILIZATION PROTEIN HOFN"/>
    <property type="match status" value="1"/>
</dbReference>
<reference evidence="2" key="1">
    <citation type="submission" date="2022-08" db="EMBL/GenBank/DDBJ databases">
        <authorList>
            <person name="Bogun A."/>
            <person name="Kislichkina A."/>
            <person name="Solomentsev V."/>
            <person name="Skryabin Y."/>
            <person name="Sizova A."/>
            <person name="Platonov M."/>
            <person name="Dentovskaya S."/>
        </authorList>
    </citation>
    <scope>NUCLEOTIDE SEQUENCE</scope>
    <source>
        <strain evidence="2">SCPM-O-B-7604</strain>
    </source>
</reference>
<dbReference type="RefSeq" id="WP_253272120.1">
    <property type="nucleotide sequence ID" value="NZ_CP104006.1"/>
</dbReference>
<dbReference type="GeneID" id="75138526"/>
<proteinExistence type="predicted"/>
<dbReference type="EMBL" id="CP104006">
    <property type="protein sequence ID" value="UWM45471.1"/>
    <property type="molecule type" value="Genomic_DNA"/>
</dbReference>
<protein>
    <submittedName>
        <fullName evidence="2">PilN domain-containing protein</fullName>
    </submittedName>
</protein>
<organism evidence="2 3">
    <name type="scientific">Yersinia alsatica</name>
    <dbReference type="NCBI Taxonomy" id="2890317"/>
    <lineage>
        <taxon>Bacteria</taxon>
        <taxon>Pseudomonadati</taxon>
        <taxon>Pseudomonadota</taxon>
        <taxon>Gammaproteobacteria</taxon>
        <taxon>Enterobacterales</taxon>
        <taxon>Yersiniaceae</taxon>
        <taxon>Yersinia</taxon>
    </lineage>
</organism>
<evidence type="ECO:0000313" key="2">
    <source>
        <dbReference type="EMBL" id="UWM45471.1"/>
    </source>
</evidence>
<sequence length="143" mass="16331">MQSHTVKISQQGNLAGLLQQQAALNQHHKEVQQTMARLQHAERRLQLYQQVHQPAQRYSTLLQQLSQQIPDSCWLVSVIPQGDKLVFEAISQDYAAINTFLVKLARLPLLANVHLHRITQQDDGNFRFVAQADWQGGDNNNDE</sequence>
<evidence type="ECO:0000313" key="3">
    <source>
        <dbReference type="Proteomes" id="UP001057860"/>
    </source>
</evidence>
<evidence type="ECO:0000256" key="1">
    <source>
        <dbReference type="SAM" id="Coils"/>
    </source>
</evidence>
<feature type="coiled-coil region" evidence="1">
    <location>
        <begin position="24"/>
        <end position="51"/>
    </location>
</feature>
<dbReference type="PANTHER" id="PTHR40278">
    <property type="entry name" value="DNA UTILIZATION PROTEIN HOFN"/>
    <property type="match status" value="1"/>
</dbReference>
<keyword evidence="3" id="KW-1185">Reference proteome</keyword>
<gene>
    <name evidence="2" type="ORF">N0H69_00965</name>
</gene>
<keyword evidence="1" id="KW-0175">Coiled coil</keyword>
<accession>A0ABY5UPR8</accession>
<dbReference type="InterPro" id="IPR052534">
    <property type="entry name" value="Extracell_DNA_Util/SecSys_Comp"/>
</dbReference>
<name>A0ABY5UPR8_9GAMM</name>